<proteinExistence type="predicted"/>
<dbReference type="RefSeq" id="WP_181471301.1">
    <property type="nucleotide sequence ID" value="NZ_JACEFG010000001.1"/>
</dbReference>
<reference evidence="4 5" key="1">
    <citation type="journal article" date="2004" name="Extremophiles">
        <title>Halobacillus locisalis sp. nov., a halophilic bacterium isolated from a marine solar saltern of the Yellow Sea in Korea.</title>
        <authorList>
            <person name="Yoon J.H."/>
            <person name="Kang K.H."/>
            <person name="Oh T.K."/>
            <person name="Park Y.H."/>
        </authorList>
    </citation>
    <scope>NUCLEOTIDE SEQUENCE [LARGE SCALE GENOMIC DNA]</scope>
    <source>
        <strain evidence="4 5">KCTC 3788</strain>
    </source>
</reference>
<dbReference type="PANTHER" id="PTHR43080:SF2">
    <property type="entry name" value="CBS DOMAIN-CONTAINING PROTEIN"/>
    <property type="match status" value="1"/>
</dbReference>
<organism evidence="4 5">
    <name type="scientific">Halobacillus locisalis</name>
    <dbReference type="NCBI Taxonomy" id="220753"/>
    <lineage>
        <taxon>Bacteria</taxon>
        <taxon>Bacillati</taxon>
        <taxon>Bacillota</taxon>
        <taxon>Bacilli</taxon>
        <taxon>Bacillales</taxon>
        <taxon>Bacillaceae</taxon>
        <taxon>Halobacillus</taxon>
    </lineage>
</organism>
<dbReference type="SMART" id="SM00116">
    <property type="entry name" value="CBS"/>
    <property type="match status" value="2"/>
</dbReference>
<feature type="domain" description="CBS" evidence="3">
    <location>
        <begin position="8"/>
        <end position="65"/>
    </location>
</feature>
<dbReference type="Pfam" id="PF00571">
    <property type="entry name" value="CBS"/>
    <property type="match status" value="2"/>
</dbReference>
<name>A0A838CRB2_9BACI</name>
<dbReference type="Proteomes" id="UP000571017">
    <property type="component" value="Unassembled WGS sequence"/>
</dbReference>
<comment type="caution">
    <text evidence="4">The sequence shown here is derived from an EMBL/GenBank/DDBJ whole genome shotgun (WGS) entry which is preliminary data.</text>
</comment>
<dbReference type="EMBL" id="JACEFG010000001">
    <property type="protein sequence ID" value="MBA2174295.1"/>
    <property type="molecule type" value="Genomic_DNA"/>
</dbReference>
<keyword evidence="1 2" id="KW-0129">CBS domain</keyword>
<dbReference type="InterPro" id="IPR046342">
    <property type="entry name" value="CBS_dom_sf"/>
</dbReference>
<evidence type="ECO:0000256" key="2">
    <source>
        <dbReference type="PROSITE-ProRule" id="PRU00703"/>
    </source>
</evidence>
<sequence>MKTVKDIMTKDVSVCRTDSCLSDAAKMMKEKNVGALPICDNQGNLMGMVTDRDLVLRGYAEKQPESTPVQQVMSDHLCQCGPETSLEEASKLMAEHQVRRLPVVENGKMTGIVSLGDLSLDQMSDQAAGQALHEISERPELH</sequence>
<dbReference type="InterPro" id="IPR000644">
    <property type="entry name" value="CBS_dom"/>
</dbReference>
<dbReference type="SUPFAM" id="SSF54631">
    <property type="entry name" value="CBS-domain pair"/>
    <property type="match status" value="1"/>
</dbReference>
<protein>
    <submittedName>
        <fullName evidence="4">CBS domain-containing protein</fullName>
    </submittedName>
</protein>
<dbReference type="CDD" id="cd04622">
    <property type="entry name" value="CBS_pair_HRP1_like"/>
    <property type="match status" value="1"/>
</dbReference>
<dbReference type="Gene3D" id="3.10.580.10">
    <property type="entry name" value="CBS-domain"/>
    <property type="match status" value="1"/>
</dbReference>
<evidence type="ECO:0000259" key="3">
    <source>
        <dbReference type="PROSITE" id="PS51371"/>
    </source>
</evidence>
<dbReference type="AlphaFoldDB" id="A0A838CRB2"/>
<dbReference type="PIRSF" id="PIRSF037253">
    <property type="entry name" value="HTH_CBS_prd"/>
    <property type="match status" value="1"/>
</dbReference>
<dbReference type="InterPro" id="IPR051257">
    <property type="entry name" value="Diverse_CBS-Domain"/>
</dbReference>
<accession>A0A838CRB2</accession>
<dbReference type="PANTHER" id="PTHR43080">
    <property type="entry name" value="CBS DOMAIN-CONTAINING PROTEIN CBSX3, MITOCHONDRIAL"/>
    <property type="match status" value="1"/>
</dbReference>
<evidence type="ECO:0000313" key="5">
    <source>
        <dbReference type="Proteomes" id="UP000571017"/>
    </source>
</evidence>
<feature type="domain" description="CBS" evidence="3">
    <location>
        <begin position="73"/>
        <end position="128"/>
    </location>
</feature>
<evidence type="ECO:0000256" key="1">
    <source>
        <dbReference type="ARBA" id="ARBA00023122"/>
    </source>
</evidence>
<gene>
    <name evidence="4" type="ORF">H0266_05185</name>
</gene>
<keyword evidence="5" id="KW-1185">Reference proteome</keyword>
<dbReference type="InterPro" id="IPR017158">
    <property type="entry name" value="Tscrpt-reg_CBS-contain_prd"/>
</dbReference>
<evidence type="ECO:0000313" key="4">
    <source>
        <dbReference type="EMBL" id="MBA2174295.1"/>
    </source>
</evidence>
<dbReference type="PROSITE" id="PS51371">
    <property type="entry name" value="CBS"/>
    <property type="match status" value="2"/>
</dbReference>